<dbReference type="GO" id="GO:0071949">
    <property type="term" value="F:FAD binding"/>
    <property type="evidence" value="ECO:0007669"/>
    <property type="project" value="InterPro"/>
</dbReference>
<dbReference type="PANTHER" id="PTHR42659:SF9">
    <property type="entry name" value="XANTHINE DEHYDROGENASE FAD-BINDING SUBUNIT XDHB-RELATED"/>
    <property type="match status" value="1"/>
</dbReference>
<dbReference type="InterPro" id="IPR036318">
    <property type="entry name" value="FAD-bd_PCMH-like_sf"/>
</dbReference>
<dbReference type="PANTHER" id="PTHR42659">
    <property type="entry name" value="XANTHINE DEHYDROGENASE SUBUNIT C-RELATED"/>
    <property type="match status" value="1"/>
</dbReference>
<comment type="caution">
    <text evidence="2">The sequence shown here is derived from an EMBL/GenBank/DDBJ whole genome shotgun (WGS) entry which is preliminary data.</text>
</comment>
<dbReference type="Proteomes" id="UP000663792">
    <property type="component" value="Unassembled WGS sequence"/>
</dbReference>
<proteinExistence type="predicted"/>
<dbReference type="AlphaFoldDB" id="A0A939BXY9"/>
<reference evidence="2" key="1">
    <citation type="submission" date="2021-01" db="EMBL/GenBank/DDBJ databases">
        <title>YIM 132084 draft genome.</title>
        <authorList>
            <person name="An D."/>
        </authorList>
    </citation>
    <scope>NUCLEOTIDE SEQUENCE</scope>
    <source>
        <strain evidence="2">YIM 132084</strain>
    </source>
</reference>
<feature type="domain" description="FAD-binding PCMH-type" evidence="1">
    <location>
        <begin position="1"/>
        <end position="174"/>
    </location>
</feature>
<accession>A0A939BXY9</accession>
<sequence length="269" mass="28736">MDINTVTGYRRPTRRSELLPLAPGEAVLAGGSWLFSEPQPGVQGLVDLDGLGWPSITDGPDGLTIAATCTIETLAAWPRSPQRPAVALFRRCAHSLLGSFKVHRVATVGGNLCMSLPAGPMISLTTALDGTVQLWSGDEPDRLVPVTEFVLAPLTNALRPGEVVRSIHLPDLALRARVAFRQLSLSPVGRSAALLIGRVDPDGSTVLTVTAATPAPVQLRFPALPTAAELDDAVATIDPWYDDPHGTPDWRRAISRRLAAEIRDELEQA</sequence>
<protein>
    <submittedName>
        <fullName evidence="2">FAD binding domain-containing protein</fullName>
    </submittedName>
</protein>
<name>A0A939BXY9_9ACTN</name>
<gene>
    <name evidence="2" type="ORF">JL106_04340</name>
</gene>
<dbReference type="InterPro" id="IPR002346">
    <property type="entry name" value="Mopterin_DH_FAD-bd"/>
</dbReference>
<evidence type="ECO:0000259" key="1">
    <source>
        <dbReference type="PROSITE" id="PS51387"/>
    </source>
</evidence>
<dbReference type="PROSITE" id="PS51387">
    <property type="entry name" value="FAD_PCMH"/>
    <property type="match status" value="1"/>
</dbReference>
<dbReference type="InterPro" id="IPR016169">
    <property type="entry name" value="FAD-bd_PCMH_sub2"/>
</dbReference>
<keyword evidence="3" id="KW-1185">Reference proteome</keyword>
<organism evidence="2 3">
    <name type="scientific">Nakamurella leprariae</name>
    <dbReference type="NCBI Taxonomy" id="2803911"/>
    <lineage>
        <taxon>Bacteria</taxon>
        <taxon>Bacillati</taxon>
        <taxon>Actinomycetota</taxon>
        <taxon>Actinomycetes</taxon>
        <taxon>Nakamurellales</taxon>
        <taxon>Nakamurellaceae</taxon>
        <taxon>Nakamurella</taxon>
    </lineage>
</organism>
<dbReference type="GO" id="GO:0016491">
    <property type="term" value="F:oxidoreductase activity"/>
    <property type="evidence" value="ECO:0007669"/>
    <property type="project" value="InterPro"/>
</dbReference>
<evidence type="ECO:0000313" key="2">
    <source>
        <dbReference type="EMBL" id="MBM9466510.1"/>
    </source>
</evidence>
<dbReference type="SUPFAM" id="SSF56176">
    <property type="entry name" value="FAD-binding/transporter-associated domain-like"/>
    <property type="match status" value="1"/>
</dbReference>
<dbReference type="Pfam" id="PF00941">
    <property type="entry name" value="FAD_binding_5"/>
    <property type="match status" value="1"/>
</dbReference>
<dbReference type="RefSeq" id="WP_205259477.1">
    <property type="nucleotide sequence ID" value="NZ_JAERWK010000006.1"/>
</dbReference>
<dbReference type="InterPro" id="IPR051312">
    <property type="entry name" value="Diverse_Substr_Oxidored"/>
</dbReference>
<dbReference type="InterPro" id="IPR016166">
    <property type="entry name" value="FAD-bd_PCMH"/>
</dbReference>
<evidence type="ECO:0000313" key="3">
    <source>
        <dbReference type="Proteomes" id="UP000663792"/>
    </source>
</evidence>
<dbReference type="Gene3D" id="3.30.465.10">
    <property type="match status" value="1"/>
</dbReference>
<dbReference type="EMBL" id="JAERWK010000006">
    <property type="protein sequence ID" value="MBM9466510.1"/>
    <property type="molecule type" value="Genomic_DNA"/>
</dbReference>